<evidence type="ECO:0000313" key="2">
    <source>
        <dbReference type="EMBL" id="KAL2651206.1"/>
    </source>
</evidence>
<dbReference type="EMBL" id="JBHFFA010000001">
    <property type="protein sequence ID" value="KAL2651206.1"/>
    <property type="molecule type" value="Genomic_DNA"/>
</dbReference>
<feature type="compositionally biased region" description="Acidic residues" evidence="1">
    <location>
        <begin position="157"/>
        <end position="166"/>
    </location>
</feature>
<evidence type="ECO:0000256" key="1">
    <source>
        <dbReference type="SAM" id="MobiDB-lite"/>
    </source>
</evidence>
<keyword evidence="3" id="KW-1185">Reference proteome</keyword>
<dbReference type="AlphaFoldDB" id="A0ABD1ZJX2"/>
<accession>A0ABD1ZJX2</accession>
<protein>
    <submittedName>
        <fullName evidence="2">Uncharacterized protein</fullName>
    </submittedName>
</protein>
<dbReference type="Proteomes" id="UP001605036">
    <property type="component" value="Unassembled WGS sequence"/>
</dbReference>
<reference evidence="2 3" key="1">
    <citation type="submission" date="2024-09" db="EMBL/GenBank/DDBJ databases">
        <title>Chromosome-scale assembly of Riccia fluitans.</title>
        <authorList>
            <person name="Paukszto L."/>
            <person name="Sawicki J."/>
            <person name="Karawczyk K."/>
            <person name="Piernik-Szablinska J."/>
            <person name="Szczecinska M."/>
            <person name="Mazdziarz M."/>
        </authorList>
    </citation>
    <scope>NUCLEOTIDE SEQUENCE [LARGE SCALE GENOMIC DNA]</scope>
    <source>
        <strain evidence="2">Rf_01</strain>
        <tissue evidence="2">Aerial parts of the thallus</tissue>
    </source>
</reference>
<organism evidence="2 3">
    <name type="scientific">Riccia fluitans</name>
    <dbReference type="NCBI Taxonomy" id="41844"/>
    <lineage>
        <taxon>Eukaryota</taxon>
        <taxon>Viridiplantae</taxon>
        <taxon>Streptophyta</taxon>
        <taxon>Embryophyta</taxon>
        <taxon>Marchantiophyta</taxon>
        <taxon>Marchantiopsida</taxon>
        <taxon>Marchantiidae</taxon>
        <taxon>Marchantiales</taxon>
        <taxon>Ricciaceae</taxon>
        <taxon>Riccia</taxon>
    </lineage>
</organism>
<feature type="region of interest" description="Disordered" evidence="1">
    <location>
        <begin position="65"/>
        <end position="124"/>
    </location>
</feature>
<feature type="region of interest" description="Disordered" evidence="1">
    <location>
        <begin position="138"/>
        <end position="166"/>
    </location>
</feature>
<evidence type="ECO:0000313" key="3">
    <source>
        <dbReference type="Proteomes" id="UP001605036"/>
    </source>
</evidence>
<feature type="region of interest" description="Disordered" evidence="1">
    <location>
        <begin position="1"/>
        <end position="34"/>
    </location>
</feature>
<sequence length="166" mass="18623">MPDKAGRSIGQSRIPRGASSHEQGGQSGRIITANGTRGCLQVPIGGKDEKLSSLGKGLRLVPMRGLGSQGIKTHRRHVSADESTITNKETVQQTSRSRHVSIEAPRLRSMTDGQNPARHEQRWKPEWKSSLRALMIKARSWKPTYDRGQRRAPWQQENEEDPLEQK</sequence>
<feature type="compositionally biased region" description="Polar residues" evidence="1">
    <location>
        <begin position="81"/>
        <end position="95"/>
    </location>
</feature>
<gene>
    <name evidence="2" type="ORF">R1flu_019334</name>
</gene>
<name>A0ABD1ZJX2_9MARC</name>
<proteinExistence type="predicted"/>
<comment type="caution">
    <text evidence="2">The sequence shown here is derived from an EMBL/GenBank/DDBJ whole genome shotgun (WGS) entry which is preliminary data.</text>
</comment>